<reference evidence="1" key="1">
    <citation type="journal article" date="2011" name="Environ. Microbiol.">
        <title>Time-series analyses of Monterey Bay coastal microbial picoplankton using a 'genome proxy' microarray.</title>
        <authorList>
            <person name="Rich V.I."/>
            <person name="Pham V.D."/>
            <person name="Eppley J."/>
            <person name="Shi Y."/>
            <person name="DeLong E.F."/>
        </authorList>
    </citation>
    <scope>NUCLEOTIDE SEQUENCE</scope>
</reference>
<dbReference type="EMBL" id="GU474879">
    <property type="protein sequence ID" value="ADI18014.1"/>
    <property type="molecule type" value="Genomic_DNA"/>
</dbReference>
<name>E0XUC3_9DELT</name>
<dbReference type="AlphaFoldDB" id="E0XUC3"/>
<organism evidence="1">
    <name type="scientific">uncultured delta proteobacterium HF0200_19J16</name>
    <dbReference type="NCBI Taxonomy" id="710831"/>
    <lineage>
        <taxon>Bacteria</taxon>
        <taxon>Deltaproteobacteria</taxon>
        <taxon>environmental samples</taxon>
    </lineage>
</organism>
<protein>
    <submittedName>
        <fullName evidence="1">Uncharacterized protein</fullName>
    </submittedName>
</protein>
<sequence>MSTGTQVWACIKWRFWRPMSTCRSHLVMILKIRSPGQLVPVSFTCCHASTSGLSNR</sequence>
<evidence type="ECO:0000313" key="1">
    <source>
        <dbReference type="EMBL" id="ADI18014.1"/>
    </source>
</evidence>
<proteinExistence type="predicted"/>
<accession>E0XUC3</accession>